<organism evidence="3 4">
    <name type="scientific">Blastococcus jejuensis</name>
    <dbReference type="NCBI Taxonomy" id="351224"/>
    <lineage>
        <taxon>Bacteria</taxon>
        <taxon>Bacillati</taxon>
        <taxon>Actinomycetota</taxon>
        <taxon>Actinomycetes</taxon>
        <taxon>Geodermatophilales</taxon>
        <taxon>Geodermatophilaceae</taxon>
        <taxon>Blastococcus</taxon>
    </lineage>
</organism>
<dbReference type="SMART" id="SM00267">
    <property type="entry name" value="GGDEF"/>
    <property type="match status" value="1"/>
</dbReference>
<dbReference type="SUPFAM" id="SSF55073">
    <property type="entry name" value="Nucleotide cyclase"/>
    <property type="match status" value="1"/>
</dbReference>
<evidence type="ECO:0000313" key="3">
    <source>
        <dbReference type="EMBL" id="GAA3176675.1"/>
    </source>
</evidence>
<dbReference type="Pfam" id="PF00990">
    <property type="entry name" value="GGDEF"/>
    <property type="match status" value="1"/>
</dbReference>
<reference evidence="4" key="1">
    <citation type="journal article" date="2019" name="Int. J. Syst. Evol. Microbiol.">
        <title>The Global Catalogue of Microorganisms (GCM) 10K type strain sequencing project: providing services to taxonomists for standard genome sequencing and annotation.</title>
        <authorList>
            <consortium name="The Broad Institute Genomics Platform"/>
            <consortium name="The Broad Institute Genome Sequencing Center for Infectious Disease"/>
            <person name="Wu L."/>
            <person name="Ma J."/>
        </authorList>
    </citation>
    <scope>NUCLEOTIDE SEQUENCE [LARGE SCALE GENOMIC DNA]</scope>
    <source>
        <strain evidence="4">JCM 15614</strain>
    </source>
</reference>
<proteinExistence type="predicted"/>
<dbReference type="PANTHER" id="PTHR45138:SF9">
    <property type="entry name" value="DIGUANYLATE CYCLASE DGCM-RELATED"/>
    <property type="match status" value="1"/>
</dbReference>
<dbReference type="Proteomes" id="UP001499924">
    <property type="component" value="Unassembled WGS sequence"/>
</dbReference>
<dbReference type="PANTHER" id="PTHR45138">
    <property type="entry name" value="REGULATORY COMPONENTS OF SENSORY TRANSDUCTION SYSTEM"/>
    <property type="match status" value="1"/>
</dbReference>
<comment type="caution">
    <text evidence="3">The sequence shown here is derived from an EMBL/GenBank/DDBJ whole genome shotgun (WGS) entry which is preliminary data.</text>
</comment>
<evidence type="ECO:0000259" key="2">
    <source>
        <dbReference type="PROSITE" id="PS50887"/>
    </source>
</evidence>
<feature type="domain" description="GGDEF" evidence="2">
    <location>
        <begin position="413"/>
        <end position="552"/>
    </location>
</feature>
<sequence>MTPRPARRAPDTTTEELQTVLWRLLAVAHRDDAAALAGLLDEAGAAFAGSEGIDPHWVVWRHAVAARRGLFDEDPDAVVAEVAAAREALDKCPPSADTALAMAYLAHVEVTADHVDGAMLLAVDASLLTDAPAAGGPSRALHEAHRWLSMTLSTLDLEELAIAHATRGQHVAAALREPEHLWRMRLLSAQQHVELAQTVLRRGDAVRAKELAVESIASATAARDIDWEPDPADEDLLDVVQAWALVCSGDLDDALGPLRRVRRHVQGTGGVWLRAYTDLVLARLLARIAERDGDPIAGEESIGLLVDAAGAFVAAGDRRRYRQCLLELGRNTADLGRPAEALHWLEAYRADAGRAHARSRELWAEMFVRRSRLREAERQAALLRRHALEDPLTGLGNRRSAERRLGALRLGEEPVSLAVVDVDRFKSVNDAASHTEGDAVLRRVADLLREHSRTGDEVYRWAGDEFLVVLPTATEAQAVVVMERLRSAVAGADWSDLPLDEPVTVSIGVATAPAAGAEEPAPVGWRALFDSADLNLFSAKRGGRNRVRAPGGAQPADTADDGTGGDTGVAT</sequence>
<protein>
    <recommendedName>
        <fullName evidence="2">GGDEF domain-containing protein</fullName>
    </recommendedName>
</protein>
<dbReference type="InterPro" id="IPR000160">
    <property type="entry name" value="GGDEF_dom"/>
</dbReference>
<gene>
    <name evidence="3" type="ORF">GCM10010531_32950</name>
</gene>
<dbReference type="PROSITE" id="PS50887">
    <property type="entry name" value="GGDEF"/>
    <property type="match status" value="1"/>
</dbReference>
<dbReference type="InterPro" id="IPR029787">
    <property type="entry name" value="Nucleotide_cyclase"/>
</dbReference>
<accession>A0ABP6PET0</accession>
<dbReference type="NCBIfam" id="TIGR00254">
    <property type="entry name" value="GGDEF"/>
    <property type="match status" value="1"/>
</dbReference>
<dbReference type="CDD" id="cd01949">
    <property type="entry name" value="GGDEF"/>
    <property type="match status" value="1"/>
</dbReference>
<keyword evidence="4" id="KW-1185">Reference proteome</keyword>
<feature type="region of interest" description="Disordered" evidence="1">
    <location>
        <begin position="543"/>
        <end position="571"/>
    </location>
</feature>
<evidence type="ECO:0000313" key="4">
    <source>
        <dbReference type="Proteomes" id="UP001499924"/>
    </source>
</evidence>
<evidence type="ECO:0000256" key="1">
    <source>
        <dbReference type="SAM" id="MobiDB-lite"/>
    </source>
</evidence>
<feature type="compositionally biased region" description="Gly residues" evidence="1">
    <location>
        <begin position="562"/>
        <end position="571"/>
    </location>
</feature>
<name>A0ABP6PET0_9ACTN</name>
<dbReference type="EMBL" id="BAAAVV010000008">
    <property type="protein sequence ID" value="GAA3176675.1"/>
    <property type="molecule type" value="Genomic_DNA"/>
</dbReference>
<dbReference type="InterPro" id="IPR050469">
    <property type="entry name" value="Diguanylate_Cyclase"/>
</dbReference>
<dbReference type="RefSeq" id="WP_344690082.1">
    <property type="nucleotide sequence ID" value="NZ_BAAAVV010000008.1"/>
</dbReference>
<dbReference type="Gene3D" id="3.30.70.270">
    <property type="match status" value="1"/>
</dbReference>
<dbReference type="InterPro" id="IPR043128">
    <property type="entry name" value="Rev_trsase/Diguanyl_cyclase"/>
</dbReference>